<protein>
    <submittedName>
        <fullName evidence="1">Uncharacterized protein</fullName>
    </submittedName>
</protein>
<evidence type="ECO:0000313" key="2">
    <source>
        <dbReference type="Proteomes" id="UP001281761"/>
    </source>
</evidence>
<reference evidence="1 2" key="1">
    <citation type="journal article" date="2022" name="bioRxiv">
        <title>Genomics of Preaxostyla Flagellates Illuminates Evolutionary Transitions and the Path Towards Mitochondrial Loss.</title>
        <authorList>
            <person name="Novak L.V.F."/>
            <person name="Treitli S.C."/>
            <person name="Pyrih J."/>
            <person name="Halakuc P."/>
            <person name="Pipaliya S.V."/>
            <person name="Vacek V."/>
            <person name="Brzon O."/>
            <person name="Soukal P."/>
            <person name="Eme L."/>
            <person name="Dacks J.B."/>
            <person name="Karnkowska A."/>
            <person name="Elias M."/>
            <person name="Hampl V."/>
        </authorList>
    </citation>
    <scope>NUCLEOTIDE SEQUENCE [LARGE SCALE GENOMIC DNA]</scope>
    <source>
        <strain evidence="1">NAU3</strain>
        <tissue evidence="1">Gut</tissue>
    </source>
</reference>
<evidence type="ECO:0000313" key="1">
    <source>
        <dbReference type="EMBL" id="KAK2954317.1"/>
    </source>
</evidence>
<comment type="caution">
    <text evidence="1">The sequence shown here is derived from an EMBL/GenBank/DDBJ whole genome shotgun (WGS) entry which is preliminary data.</text>
</comment>
<organism evidence="1 2">
    <name type="scientific">Blattamonas nauphoetae</name>
    <dbReference type="NCBI Taxonomy" id="2049346"/>
    <lineage>
        <taxon>Eukaryota</taxon>
        <taxon>Metamonada</taxon>
        <taxon>Preaxostyla</taxon>
        <taxon>Oxymonadida</taxon>
        <taxon>Blattamonas</taxon>
    </lineage>
</organism>
<dbReference type="Proteomes" id="UP001281761">
    <property type="component" value="Unassembled WGS sequence"/>
</dbReference>
<gene>
    <name evidence="1" type="ORF">BLNAU_10649</name>
</gene>
<accession>A0ABQ9XRT8</accession>
<sequence length="206" mass="22726">MTPKAFTPKPISTSSFQMTIKAWLCRSKVGEEICSSVVRHAVSPQSAQLLSHLVRFSQRASHLDRVPSVVFTDLAGFSVLDHGFESSRTESDASPVLVHDGREDDLCRSPDHHYSRQLAVDKFVVQTSLQLLLNSYTLSSLSAASALLSDRPSRQPYLSSSQPSWILLRPSSTLSIQTFCRRYLLSSAVLSIIAPPPASKEQPSRN</sequence>
<keyword evidence="2" id="KW-1185">Reference proteome</keyword>
<proteinExistence type="predicted"/>
<name>A0ABQ9XRT8_9EUKA</name>
<dbReference type="EMBL" id="JARBJD010000079">
    <property type="protein sequence ID" value="KAK2954317.1"/>
    <property type="molecule type" value="Genomic_DNA"/>
</dbReference>